<dbReference type="EMBL" id="JAFFGZ010000007">
    <property type="protein sequence ID" value="KAK4642224.1"/>
    <property type="molecule type" value="Genomic_DNA"/>
</dbReference>
<keyword evidence="6" id="KW-0106">Calcium</keyword>
<dbReference type="InterPro" id="IPR029058">
    <property type="entry name" value="AB_hydrolase_fold"/>
</dbReference>
<evidence type="ECO:0000256" key="9">
    <source>
        <dbReference type="SAM" id="MobiDB-lite"/>
    </source>
</evidence>
<organism evidence="10 11">
    <name type="scientific">Podospora bellae-mahoneyi</name>
    <dbReference type="NCBI Taxonomy" id="2093777"/>
    <lineage>
        <taxon>Eukaryota</taxon>
        <taxon>Fungi</taxon>
        <taxon>Dikarya</taxon>
        <taxon>Ascomycota</taxon>
        <taxon>Pezizomycotina</taxon>
        <taxon>Sordariomycetes</taxon>
        <taxon>Sordariomycetidae</taxon>
        <taxon>Sordariales</taxon>
        <taxon>Podosporaceae</taxon>
        <taxon>Podospora</taxon>
    </lineage>
</organism>
<evidence type="ECO:0000256" key="3">
    <source>
        <dbReference type="ARBA" id="ARBA00022723"/>
    </source>
</evidence>
<evidence type="ECO:0000256" key="7">
    <source>
        <dbReference type="ARBA" id="ARBA00023157"/>
    </source>
</evidence>
<evidence type="ECO:0000313" key="10">
    <source>
        <dbReference type="EMBL" id="KAK4642224.1"/>
    </source>
</evidence>
<dbReference type="GeneID" id="87892179"/>
<dbReference type="EC" id="3.1.1.-" evidence="8"/>
<proteinExistence type="inferred from homology"/>
<accession>A0ABR0FGJ8</accession>
<name>A0ABR0FGJ8_9PEZI</name>
<keyword evidence="3" id="KW-0479">Metal-binding</keyword>
<dbReference type="Pfam" id="PF07519">
    <property type="entry name" value="Tannase"/>
    <property type="match status" value="1"/>
</dbReference>
<evidence type="ECO:0000313" key="11">
    <source>
        <dbReference type="Proteomes" id="UP001322138"/>
    </source>
</evidence>
<dbReference type="InterPro" id="IPR011118">
    <property type="entry name" value="Tannase/feruloyl_esterase"/>
</dbReference>
<evidence type="ECO:0000256" key="1">
    <source>
        <dbReference type="ARBA" id="ARBA00006249"/>
    </source>
</evidence>
<comment type="caution">
    <text evidence="10">The sequence shown here is derived from an EMBL/GenBank/DDBJ whole genome shotgun (WGS) entry which is preliminary data.</text>
</comment>
<evidence type="ECO:0000256" key="8">
    <source>
        <dbReference type="RuleBase" id="RU361238"/>
    </source>
</evidence>
<sequence length="1118" mass="123268">MSLHLCNPTTFSSLPLPLSASLLSLTTTPVTNYSASVPAIYRLTAPAIAYTNLSFCNITLTYTHPGQNDSIIIETWLPAASSSSNLTTNPTNPWNSRLLAVGGGGYQAGRFDLSYAGMQGGLGEGYATITTDAGLGSDTTARRWALLSEGNVNLYNLLNLGSASLGDMGLIGKEIIKAFYGKGPEYSYFNGCSQGGRQGMVLAQRFPGLFDGIVAGAPAVYWSEAMGGFQWPQVVMNEGGEWPFGCEVDAIGEEATKQCDGLDGVVDGIVQEVEECLGVFDPFGMVGREVECAQLGGRVIMITEAAAAVVNKTWHGRERVDGRKVWYGLVPGSDLTVNGSGIVATNCTEEGCVGRENPLGKDWFELFVEKSSTADVSNMTHRELDRYVKATKQDFASLLETDDTDLAEFKRQGGKLISWHGLIDQLLSPKATERYYQDVSAIVSETQEFYRHYEVPGLEHCFGGPSGNPLELLGQLRAWVEQGIAPEASPVNVTRLDGTTEARVVCPYPQKAKFDASCTGVACWTSLRLSCHALAPVAASRLFFRIYISKLIADRDAFLAICNSPHLVQHVREVEWLEICYALGDFGNKNKTIPKIYLEDGKELGVLDGLHQHMETASTSLFWLFNTPAHPSRDGVDYDAITATRENTIASFRPIFEAAVDNLPNLQTFVSRPMTSQRTLFDLEYPISTCHLQTLQNETEENPETNDWLFLFLLPVMGRPASAVANLRWYDEFPSCTFSRPFPDSAFKGLESLEIIMMEWMRRGFPGDALAGLETALLNAAPKPTMDVDSTSVEHYSQALTLGGTMLKWLGNGQFALRSLSLSSMIPSPGPLPQLIKANATSLRHLCLDNIPVSSQQIRDMAQIQGLQLESIHIVRNEEVAYGETSLLGDVYDDTSDGVSEVGDEALLNPESSGSGNGLLRTEFVTEAALLRYLRGQAPVNDDVRRVYDAVNPYNRVFISTHTRSEDDCGASERSSEDDSIEHRRSTAPRWAWGRYFHVPGHKIRGLVFAFPVPEGGTVRGHKTERWSFISRDGRVAYGDDPWEWFEDWDPDAWDREEPLPYCAALEEFANLKADAEGLSPEEYLGERWEARGLWPPEGAIQYNSIDNQESKTHQRLR</sequence>
<keyword evidence="11" id="KW-1185">Reference proteome</keyword>
<dbReference type="SUPFAM" id="SSF53474">
    <property type="entry name" value="alpha/beta-Hydrolases"/>
    <property type="match status" value="1"/>
</dbReference>
<keyword evidence="5 8" id="KW-0378">Hydrolase</keyword>
<keyword evidence="7" id="KW-1015">Disulfide bond</keyword>
<evidence type="ECO:0000256" key="2">
    <source>
        <dbReference type="ARBA" id="ARBA00022487"/>
    </source>
</evidence>
<gene>
    <name evidence="10" type="ORF">QC761_0082310</name>
</gene>
<evidence type="ECO:0000256" key="5">
    <source>
        <dbReference type="ARBA" id="ARBA00022801"/>
    </source>
</evidence>
<keyword evidence="4" id="KW-0732">Signal</keyword>
<evidence type="ECO:0000256" key="4">
    <source>
        <dbReference type="ARBA" id="ARBA00022729"/>
    </source>
</evidence>
<evidence type="ECO:0000256" key="6">
    <source>
        <dbReference type="ARBA" id="ARBA00022837"/>
    </source>
</evidence>
<dbReference type="PANTHER" id="PTHR33938:SF13">
    <property type="entry name" value="CARBOXYLIC ESTER HYDROLASE"/>
    <property type="match status" value="1"/>
</dbReference>
<comment type="similarity">
    <text evidence="1 8">Belongs to the tannase family.</text>
</comment>
<dbReference type="PANTHER" id="PTHR33938">
    <property type="entry name" value="FERULOYL ESTERASE B-RELATED"/>
    <property type="match status" value="1"/>
</dbReference>
<reference evidence="10 11" key="1">
    <citation type="journal article" date="2023" name="bioRxiv">
        <title>High-quality genome assemblies of four members of thePodospora anserinaspecies complex.</title>
        <authorList>
            <person name="Ament-Velasquez S.L."/>
            <person name="Vogan A.A."/>
            <person name="Wallerman O."/>
            <person name="Hartmann F."/>
            <person name="Gautier V."/>
            <person name="Silar P."/>
            <person name="Giraud T."/>
            <person name="Johannesson H."/>
        </authorList>
    </citation>
    <scope>NUCLEOTIDE SEQUENCE [LARGE SCALE GENOMIC DNA]</scope>
    <source>
        <strain evidence="10 11">CBS 112042</strain>
    </source>
</reference>
<dbReference type="RefSeq" id="XP_062731200.1">
    <property type="nucleotide sequence ID" value="XM_062872863.1"/>
</dbReference>
<protein>
    <recommendedName>
        <fullName evidence="8">Carboxylic ester hydrolase</fullName>
        <ecNumber evidence="8">3.1.1.-</ecNumber>
    </recommendedName>
</protein>
<feature type="compositionally biased region" description="Basic and acidic residues" evidence="9">
    <location>
        <begin position="1109"/>
        <end position="1118"/>
    </location>
</feature>
<keyword evidence="2" id="KW-0719">Serine esterase</keyword>
<dbReference type="Proteomes" id="UP001322138">
    <property type="component" value="Unassembled WGS sequence"/>
</dbReference>
<feature type="region of interest" description="Disordered" evidence="9">
    <location>
        <begin position="1099"/>
        <end position="1118"/>
    </location>
</feature>